<gene>
    <name evidence="4" type="ORF">METZ01_LOCUS96798</name>
</gene>
<dbReference type="InterPro" id="IPR036291">
    <property type="entry name" value="NAD(P)-bd_dom_sf"/>
</dbReference>
<dbReference type="InterPro" id="IPR013328">
    <property type="entry name" value="6PGD_dom2"/>
</dbReference>
<dbReference type="AlphaFoldDB" id="A0A381VUJ5"/>
<accession>A0A381VUJ5</accession>
<dbReference type="Pfam" id="PF03721">
    <property type="entry name" value="UDPG_MGDP_dh_N"/>
    <property type="match status" value="1"/>
</dbReference>
<dbReference type="Gene3D" id="3.40.50.720">
    <property type="entry name" value="NAD(P)-binding Rossmann-like Domain"/>
    <property type="match status" value="1"/>
</dbReference>
<dbReference type="SUPFAM" id="SSF48179">
    <property type="entry name" value="6-phosphogluconate dehydrogenase C-terminal domain-like"/>
    <property type="match status" value="1"/>
</dbReference>
<organism evidence="4">
    <name type="scientific">marine metagenome</name>
    <dbReference type="NCBI Taxonomy" id="408172"/>
    <lineage>
        <taxon>unclassified sequences</taxon>
        <taxon>metagenomes</taxon>
        <taxon>ecological metagenomes</taxon>
    </lineage>
</organism>
<evidence type="ECO:0000256" key="1">
    <source>
        <dbReference type="ARBA" id="ARBA00006601"/>
    </source>
</evidence>
<dbReference type="GO" id="GO:0000271">
    <property type="term" value="P:polysaccharide biosynthetic process"/>
    <property type="evidence" value="ECO:0007669"/>
    <property type="project" value="InterPro"/>
</dbReference>
<comment type="similarity">
    <text evidence="1">Belongs to the UDP-glucose/GDP-mannose dehydrogenase family.</text>
</comment>
<dbReference type="InterPro" id="IPR008927">
    <property type="entry name" value="6-PGluconate_DH-like_C_sf"/>
</dbReference>
<evidence type="ECO:0000313" key="4">
    <source>
        <dbReference type="EMBL" id="SVA43944.1"/>
    </source>
</evidence>
<dbReference type="Pfam" id="PF00984">
    <property type="entry name" value="UDPG_MGDP_dh"/>
    <property type="match status" value="1"/>
</dbReference>
<dbReference type="PIRSF" id="PIRSF500136">
    <property type="entry name" value="UDP_ManNAc_DH"/>
    <property type="match status" value="1"/>
</dbReference>
<dbReference type="PANTHER" id="PTHR43750:SF3">
    <property type="entry name" value="UDP-GLUCOSE 6-DEHYDROGENASE TUAD"/>
    <property type="match status" value="1"/>
</dbReference>
<evidence type="ECO:0008006" key="5">
    <source>
        <dbReference type="Google" id="ProtNLM"/>
    </source>
</evidence>
<feature type="domain" description="UDP-glucose/GDP-mannose dehydrogenase dimerisation" evidence="2">
    <location>
        <begin position="125"/>
        <end position="220"/>
    </location>
</feature>
<reference evidence="4" key="1">
    <citation type="submission" date="2018-05" db="EMBL/GenBank/DDBJ databases">
        <authorList>
            <person name="Lanie J.A."/>
            <person name="Ng W.-L."/>
            <person name="Kazmierczak K.M."/>
            <person name="Andrzejewski T.M."/>
            <person name="Davidsen T.M."/>
            <person name="Wayne K.J."/>
            <person name="Tettelin H."/>
            <person name="Glass J.I."/>
            <person name="Rusch D."/>
            <person name="Podicherti R."/>
            <person name="Tsui H.-C.T."/>
            <person name="Winkler M.E."/>
        </authorList>
    </citation>
    <scope>NUCLEOTIDE SEQUENCE</scope>
</reference>
<dbReference type="InterPro" id="IPR017476">
    <property type="entry name" value="UDP-Glc/GDP-Man"/>
</dbReference>
<dbReference type="Gene3D" id="1.10.1040.10">
    <property type="entry name" value="N-(1-d-carboxylethyl)-l-norvaline Dehydrogenase, domain 2"/>
    <property type="match status" value="1"/>
</dbReference>
<dbReference type="PANTHER" id="PTHR43750">
    <property type="entry name" value="UDP-GLUCOSE 6-DEHYDROGENASE TUAD"/>
    <property type="match status" value="1"/>
</dbReference>
<feature type="non-terminal residue" evidence="4">
    <location>
        <position position="231"/>
    </location>
</feature>
<dbReference type="InterPro" id="IPR001732">
    <property type="entry name" value="UDP-Glc/GDP-Man_DH_N"/>
</dbReference>
<evidence type="ECO:0000259" key="3">
    <source>
        <dbReference type="Pfam" id="PF03721"/>
    </source>
</evidence>
<dbReference type="InterPro" id="IPR028359">
    <property type="entry name" value="UDP_ManNAc/GlcNAc_DH"/>
</dbReference>
<proteinExistence type="inferred from homology"/>
<dbReference type="GO" id="GO:0016628">
    <property type="term" value="F:oxidoreductase activity, acting on the CH-CH group of donors, NAD or NADP as acceptor"/>
    <property type="evidence" value="ECO:0007669"/>
    <property type="project" value="InterPro"/>
</dbReference>
<dbReference type="NCBIfam" id="TIGR03026">
    <property type="entry name" value="NDP-sugDHase"/>
    <property type="match status" value="1"/>
</dbReference>
<name>A0A381VUJ5_9ZZZZ</name>
<protein>
    <recommendedName>
        <fullName evidence="5">UDP-glucose/GDP-mannose dehydrogenase dimerisation domain-containing protein</fullName>
    </recommendedName>
</protein>
<evidence type="ECO:0000259" key="2">
    <source>
        <dbReference type="Pfam" id="PF00984"/>
    </source>
</evidence>
<dbReference type="EMBL" id="UINC01009821">
    <property type="protein sequence ID" value="SVA43944.1"/>
    <property type="molecule type" value="Genomic_DNA"/>
</dbReference>
<dbReference type="GO" id="GO:0016616">
    <property type="term" value="F:oxidoreductase activity, acting on the CH-OH group of donors, NAD or NADP as acceptor"/>
    <property type="evidence" value="ECO:0007669"/>
    <property type="project" value="InterPro"/>
</dbReference>
<dbReference type="SUPFAM" id="SSF51735">
    <property type="entry name" value="NAD(P)-binding Rossmann-fold domains"/>
    <property type="match status" value="1"/>
</dbReference>
<dbReference type="GO" id="GO:0051287">
    <property type="term" value="F:NAD binding"/>
    <property type="evidence" value="ECO:0007669"/>
    <property type="project" value="InterPro"/>
</dbReference>
<dbReference type="PIRSF" id="PIRSF000124">
    <property type="entry name" value="UDPglc_GDPman_dh"/>
    <property type="match status" value="1"/>
</dbReference>
<feature type="domain" description="UDP-glucose/GDP-mannose dehydrogenase N-terminal" evidence="3">
    <location>
        <begin position="5"/>
        <end position="100"/>
    </location>
</feature>
<sequence>MVLLSDVIFVCVPTPMNKDGSCHTDIVEEVILEINEISISSESKPTVVIKSTVPPGTTDRLHRKCKGIDVIFNPEFLTEMNFLEDFKNQSRIILGGIRRGTNKLRQIYSRVFPHATIVKTSATYAEMVKYFVNCFLATKVSFANEMKQICDGLDIDYDKVVEYSTYDERLGKSHWAVPGPDGDCGFGGHCLPKDINSLISVARELGLEPILLETVNWVNDKVRKNRDWEEM</sequence>
<dbReference type="InterPro" id="IPR014026">
    <property type="entry name" value="UDP-Glc/GDP-Man_DH_dimer"/>
</dbReference>